<accession>A0A1P8WRU7</accession>
<dbReference type="EMBL" id="CP017641">
    <property type="protein sequence ID" value="APZ96780.1"/>
    <property type="molecule type" value="Genomic_DNA"/>
</dbReference>
<dbReference type="KEGG" id="fmr:Fuma_06454"/>
<organism evidence="3 4">
    <name type="scientific">Fuerstiella marisgermanici</name>
    <dbReference type="NCBI Taxonomy" id="1891926"/>
    <lineage>
        <taxon>Bacteria</taxon>
        <taxon>Pseudomonadati</taxon>
        <taxon>Planctomycetota</taxon>
        <taxon>Planctomycetia</taxon>
        <taxon>Planctomycetales</taxon>
        <taxon>Planctomycetaceae</taxon>
        <taxon>Fuerstiella</taxon>
    </lineage>
</organism>
<proteinExistence type="predicted"/>
<gene>
    <name evidence="3" type="ORF">Fuma_06454</name>
</gene>
<feature type="compositionally biased region" description="Polar residues" evidence="1">
    <location>
        <begin position="408"/>
        <end position="421"/>
    </location>
</feature>
<reference evidence="3 4" key="1">
    <citation type="journal article" date="2016" name="Front. Microbiol.">
        <title>Fuerstia marisgermanicae gen. nov., sp. nov., an Unusual Member of the Phylum Planctomycetes from the German Wadden Sea.</title>
        <authorList>
            <person name="Kohn T."/>
            <person name="Heuer A."/>
            <person name="Jogler M."/>
            <person name="Vollmers J."/>
            <person name="Boedeker C."/>
            <person name="Bunk B."/>
            <person name="Rast P."/>
            <person name="Borchert D."/>
            <person name="Glockner I."/>
            <person name="Freese H.M."/>
            <person name="Klenk H.P."/>
            <person name="Overmann J."/>
            <person name="Kaster A.K."/>
            <person name="Rohde M."/>
            <person name="Wiegand S."/>
            <person name="Jogler C."/>
        </authorList>
    </citation>
    <scope>NUCLEOTIDE SEQUENCE [LARGE SCALE GENOMIC DNA]</scope>
    <source>
        <strain evidence="3 4">NH11</strain>
    </source>
</reference>
<evidence type="ECO:0000313" key="3">
    <source>
        <dbReference type="EMBL" id="APZ96780.1"/>
    </source>
</evidence>
<feature type="chain" id="PRO_5012704336" evidence="2">
    <location>
        <begin position="17"/>
        <end position="1018"/>
    </location>
</feature>
<dbReference type="Gene3D" id="2.60.120.380">
    <property type="match status" value="2"/>
</dbReference>
<evidence type="ECO:0000256" key="2">
    <source>
        <dbReference type="SAM" id="SignalP"/>
    </source>
</evidence>
<evidence type="ECO:0000313" key="4">
    <source>
        <dbReference type="Proteomes" id="UP000187735"/>
    </source>
</evidence>
<evidence type="ECO:0000256" key="1">
    <source>
        <dbReference type="SAM" id="MobiDB-lite"/>
    </source>
</evidence>
<dbReference type="STRING" id="1891926.Fuma_06454"/>
<name>A0A1P8WRU7_9PLAN</name>
<protein>
    <submittedName>
        <fullName evidence="3">Chromosome segregation protein</fullName>
    </submittedName>
</protein>
<sequence length="1018" mass="106622" precursor="true">MKYVALALLLTATAHAQLPQIRITSVFPAGAQRGTTTDVTVTAGTDLDEASELVFNHPGLKATAKLDGNGNPIANQFTVSVGSAIEPGLYDVRTRGLFGISNPRIFRVDTLPEVQEKEPNNADAQAQEIAINTIVNARSNGAADVDVFKVSAKAGQTIVIRSEAAVLDSLMQPVLELFDDEGNRVAHSRRRKQQDAVIVHTSAKDQSLLLKIHDTVYGGSNDYGYRISIDTRPLVDFVQPQIVQAAADVNVTVFGRHIPDGQPTELTLDGAPLLKKEVTIKTLDAKQRGVGTDSSATSIDSVLWSGIDGNLVPLAVRSEAVATIIEAEVAEGAQSVSLPTAIAGSFAAELDEDAYRFEAKKGEQWQIDVLAHRLGNNSDPLLVVEQITVAEDKTETAKRLAREEDNKQNPGGANLPTLTSDPSFLLTAPEDGLYQVRIRDRYAASRGNPALTYTVSITKPTPDFEVVVFESLPSADGKAPPTTGAISLRKGGTYEVPVYAYRSGGHNADITLQVEGLPEGITAAPAKISAGQSSTMLVFTAAAAVGEIFAPVKIVGTSTGAEKTIEHTAKITTLVHVGANGLPRTARVTGSLLVSVMKDEEPFTIEPAIAEATVTQDQQLLIPVKVTRRAGFDAKVDIAFVGQPGNVDVPKLAIEKGQDSAVARFFFKENAGVGPATLLMYATAAVPYSRNPWQLERAKADVAAATEKLAAEQKSLDASKAAVTAGQAKVTELAAMLKTYDTDLKAVQAEQAKVQTELKTAIAGKAEASKQLLALQVQLNKAAANTNPENEDLDAAIKAVQDATLALTEASKPVVALVEKINGINAQIAEKTKLVDAKTKQIADANAAMKTHQDAVAKATAAVTAAEAALKVHTAAKAAADAAAKKAEAAAKPKNLNARTIATPVQLHVNTTPGKLAAAVPGGGAIKKGASIDVKVTLTRKNNFAGPVKVALALPDGVTSVASTTAEIPADQAEATIKLTAAGDATPADIANAVIRATAEFNGHVANFDVPVALKVTE</sequence>
<dbReference type="Proteomes" id="UP000187735">
    <property type="component" value="Chromosome"/>
</dbReference>
<keyword evidence="2" id="KW-0732">Signal</keyword>
<dbReference type="RefSeq" id="WP_077027754.1">
    <property type="nucleotide sequence ID" value="NZ_CP017641.1"/>
</dbReference>
<feature type="signal peptide" evidence="2">
    <location>
        <begin position="1"/>
        <end position="16"/>
    </location>
</feature>
<dbReference type="AlphaFoldDB" id="A0A1P8WRU7"/>
<dbReference type="OrthoDB" id="237792at2"/>
<feature type="region of interest" description="Disordered" evidence="1">
    <location>
        <begin position="396"/>
        <end position="421"/>
    </location>
</feature>
<keyword evidence="4" id="KW-1185">Reference proteome</keyword>
<feature type="compositionally biased region" description="Basic and acidic residues" evidence="1">
    <location>
        <begin position="396"/>
        <end position="407"/>
    </location>
</feature>